<dbReference type="Proteomes" id="UP001174934">
    <property type="component" value="Unassembled WGS sequence"/>
</dbReference>
<sequence length="131" mass="14269">MEGAAATMDEECHDRPGTSKSNVMTHQKQVVCNQSIAVLTVVRAPRAHRAELEGPHPQCDLARGPHAHTHMPVLHGIPLLDKVDACVELVVYDQTPPPQRRATKQGLAKVLGICLHVPLLQLVMDARTPVT</sequence>
<dbReference type="EMBL" id="JAULSR010000001">
    <property type="protein sequence ID" value="KAK0636496.1"/>
    <property type="molecule type" value="Genomic_DNA"/>
</dbReference>
<organism evidence="2 3">
    <name type="scientific">Bombardia bombarda</name>
    <dbReference type="NCBI Taxonomy" id="252184"/>
    <lineage>
        <taxon>Eukaryota</taxon>
        <taxon>Fungi</taxon>
        <taxon>Dikarya</taxon>
        <taxon>Ascomycota</taxon>
        <taxon>Pezizomycotina</taxon>
        <taxon>Sordariomycetes</taxon>
        <taxon>Sordariomycetidae</taxon>
        <taxon>Sordariales</taxon>
        <taxon>Lasiosphaeriaceae</taxon>
        <taxon>Bombardia</taxon>
    </lineage>
</organism>
<evidence type="ECO:0000313" key="3">
    <source>
        <dbReference type="Proteomes" id="UP001174934"/>
    </source>
</evidence>
<feature type="region of interest" description="Disordered" evidence="1">
    <location>
        <begin position="1"/>
        <end position="23"/>
    </location>
</feature>
<gene>
    <name evidence="2" type="ORF">B0T17DRAFT_503939</name>
</gene>
<dbReference type="AlphaFoldDB" id="A0AA39XLZ7"/>
<accession>A0AA39XLZ7</accession>
<evidence type="ECO:0000313" key="2">
    <source>
        <dbReference type="EMBL" id="KAK0636496.1"/>
    </source>
</evidence>
<reference evidence="2" key="1">
    <citation type="submission" date="2023-06" db="EMBL/GenBank/DDBJ databases">
        <title>Genome-scale phylogeny and comparative genomics of the fungal order Sordariales.</title>
        <authorList>
            <consortium name="Lawrence Berkeley National Laboratory"/>
            <person name="Hensen N."/>
            <person name="Bonometti L."/>
            <person name="Westerberg I."/>
            <person name="Brannstrom I.O."/>
            <person name="Guillou S."/>
            <person name="Cros-Aarteil S."/>
            <person name="Calhoun S."/>
            <person name="Haridas S."/>
            <person name="Kuo A."/>
            <person name="Mondo S."/>
            <person name="Pangilinan J."/>
            <person name="Riley R."/>
            <person name="LaButti K."/>
            <person name="Andreopoulos B."/>
            <person name="Lipzen A."/>
            <person name="Chen C."/>
            <person name="Yanf M."/>
            <person name="Daum C."/>
            <person name="Ng V."/>
            <person name="Clum A."/>
            <person name="Steindorff A."/>
            <person name="Ohm R."/>
            <person name="Martin F."/>
            <person name="Silar P."/>
            <person name="Natvig D."/>
            <person name="Lalanne C."/>
            <person name="Gautier V."/>
            <person name="Ament-velasquez S.L."/>
            <person name="Kruys A."/>
            <person name="Hutchinson M.I."/>
            <person name="Powell A.J."/>
            <person name="Barry K."/>
            <person name="Miller A.N."/>
            <person name="Grigoriev I.V."/>
            <person name="Debuchy R."/>
            <person name="Gladieux P."/>
            <person name="Thoren M.H."/>
            <person name="Johannesson H."/>
        </authorList>
    </citation>
    <scope>NUCLEOTIDE SEQUENCE</scope>
    <source>
        <strain evidence="2">SMH3391-2</strain>
    </source>
</reference>
<name>A0AA39XLZ7_9PEZI</name>
<proteinExistence type="predicted"/>
<comment type="caution">
    <text evidence="2">The sequence shown here is derived from an EMBL/GenBank/DDBJ whole genome shotgun (WGS) entry which is preliminary data.</text>
</comment>
<keyword evidence="3" id="KW-1185">Reference proteome</keyword>
<evidence type="ECO:0000256" key="1">
    <source>
        <dbReference type="SAM" id="MobiDB-lite"/>
    </source>
</evidence>
<protein>
    <submittedName>
        <fullName evidence="2">Uncharacterized protein</fullName>
    </submittedName>
</protein>